<protein>
    <submittedName>
        <fullName evidence="2">Uncharacterized protein</fullName>
    </submittedName>
</protein>
<dbReference type="AlphaFoldDB" id="A0A6H5HT74"/>
<dbReference type="Proteomes" id="UP000479190">
    <property type="component" value="Unassembled WGS sequence"/>
</dbReference>
<evidence type="ECO:0000256" key="1">
    <source>
        <dbReference type="SAM" id="Coils"/>
    </source>
</evidence>
<dbReference type="OrthoDB" id="1405595at2759"/>
<evidence type="ECO:0000313" key="3">
    <source>
        <dbReference type="Proteomes" id="UP000479190"/>
    </source>
</evidence>
<accession>A0A6H5HT74</accession>
<keyword evidence="3" id="KW-1185">Reference proteome</keyword>
<evidence type="ECO:0000313" key="2">
    <source>
        <dbReference type="EMBL" id="CAB0028570.1"/>
    </source>
</evidence>
<reference evidence="2 3" key="1">
    <citation type="submission" date="2020-02" db="EMBL/GenBank/DDBJ databases">
        <authorList>
            <person name="Ferguson B K."/>
        </authorList>
    </citation>
    <scope>NUCLEOTIDE SEQUENCE [LARGE SCALE GENOMIC DNA]</scope>
</reference>
<feature type="non-terminal residue" evidence="2">
    <location>
        <position position="1"/>
    </location>
</feature>
<organism evidence="2 3">
    <name type="scientific">Trichogramma brassicae</name>
    <dbReference type="NCBI Taxonomy" id="86971"/>
    <lineage>
        <taxon>Eukaryota</taxon>
        <taxon>Metazoa</taxon>
        <taxon>Ecdysozoa</taxon>
        <taxon>Arthropoda</taxon>
        <taxon>Hexapoda</taxon>
        <taxon>Insecta</taxon>
        <taxon>Pterygota</taxon>
        <taxon>Neoptera</taxon>
        <taxon>Endopterygota</taxon>
        <taxon>Hymenoptera</taxon>
        <taxon>Apocrita</taxon>
        <taxon>Proctotrupomorpha</taxon>
        <taxon>Chalcidoidea</taxon>
        <taxon>Trichogrammatidae</taxon>
        <taxon>Trichogramma</taxon>
    </lineage>
</organism>
<gene>
    <name evidence="2" type="ORF">TBRA_LOCUS726</name>
</gene>
<feature type="coiled-coil region" evidence="1">
    <location>
        <begin position="102"/>
        <end position="164"/>
    </location>
</feature>
<proteinExistence type="predicted"/>
<dbReference type="EMBL" id="CADCXV010000158">
    <property type="protein sequence ID" value="CAB0028570.1"/>
    <property type="molecule type" value="Genomic_DNA"/>
</dbReference>
<keyword evidence="1" id="KW-0175">Coiled coil</keyword>
<name>A0A6H5HT74_9HYME</name>
<sequence>ISVEKKQIWIWIRILSSMHLIWSKKQLKKDLIINITMMHLLIGKMMIMSKTNKLIKYNMKIKKSITTEQEQIFLHEDENGQLYFKNEQGELQPVYLTPDGNYALAEEEDQDAQEEVNQVQQESEDTENYVLPDLDLQDVSKNRFNDKLIEMKRKDERIDALEKDYQKFSMVTILNHLEVLNLLKIHHTYLRIQIHLKIRQVVMKKKMNVMIEHAAYKFTDDEAFDKTHTPPAPLMTPSEQKLVTLIVSIEKHNPDFGNLVIEALQFKLFRLQPAQEMQMIEL</sequence>